<feature type="region of interest" description="Disordered" evidence="1">
    <location>
        <begin position="260"/>
        <end position="335"/>
    </location>
</feature>
<feature type="compositionally biased region" description="Polar residues" evidence="1">
    <location>
        <begin position="284"/>
        <end position="301"/>
    </location>
</feature>
<proteinExistence type="predicted"/>
<dbReference type="PANTHER" id="PTHR14918">
    <property type="entry name" value="KICSTOR COMPLEX PROTEIN SZT2"/>
    <property type="match status" value="1"/>
</dbReference>
<evidence type="ECO:0000256" key="1">
    <source>
        <dbReference type="SAM" id="MobiDB-lite"/>
    </source>
</evidence>
<sequence>MEGVPSAPAQRKRSHYIVLTVHGIAEPGPAIKEELVRMLQNRLDEAVVEAICLMLWSNPQHKLTPEDVHFIQPPYLPPKTTLQYTVSAYALPYLQAVGYYLKQNMISCGFIHPKFADSRPEHHFQDFSATDQDLCSEPNIFLFVRPRKSAAKGIACIAFSFVDGMDNTVQYVGCQRPSQLGYQDIVSKQEFEDLTQTQEYPHSFAKSPGPVAMLQFKVWESGRVDLDEVRRYLTDSISHALYDVNMEYRLLTAPLIPLPEPQSSIAPTSEPSTPKIVKKAVNNPDAQNESPNGQKTPSPVTLAQARSRLMSNSVPDLKLRGRRASLQAPLDNATG</sequence>
<feature type="non-terminal residue" evidence="2">
    <location>
        <position position="335"/>
    </location>
</feature>
<accession>A0AAN8WX07</accession>
<organism evidence="2 3">
    <name type="scientific">Halocaridina rubra</name>
    <name type="common">Hawaiian red shrimp</name>
    <dbReference type="NCBI Taxonomy" id="373956"/>
    <lineage>
        <taxon>Eukaryota</taxon>
        <taxon>Metazoa</taxon>
        <taxon>Ecdysozoa</taxon>
        <taxon>Arthropoda</taxon>
        <taxon>Crustacea</taxon>
        <taxon>Multicrustacea</taxon>
        <taxon>Malacostraca</taxon>
        <taxon>Eumalacostraca</taxon>
        <taxon>Eucarida</taxon>
        <taxon>Decapoda</taxon>
        <taxon>Pleocyemata</taxon>
        <taxon>Caridea</taxon>
        <taxon>Atyoidea</taxon>
        <taxon>Atyidae</taxon>
        <taxon>Halocaridina</taxon>
    </lineage>
</organism>
<dbReference type="InterPro" id="IPR033228">
    <property type="entry name" value="SZT2"/>
</dbReference>
<gene>
    <name evidence="2" type="ORF">SK128_009308</name>
</gene>
<reference evidence="2 3" key="1">
    <citation type="submission" date="2023-11" db="EMBL/GenBank/DDBJ databases">
        <title>Halocaridina rubra genome assembly.</title>
        <authorList>
            <person name="Smith C."/>
        </authorList>
    </citation>
    <scope>NUCLEOTIDE SEQUENCE [LARGE SCALE GENOMIC DNA]</scope>
    <source>
        <strain evidence="2">EP-1</strain>
        <tissue evidence="2">Whole</tissue>
    </source>
</reference>
<evidence type="ECO:0000313" key="3">
    <source>
        <dbReference type="Proteomes" id="UP001381693"/>
    </source>
</evidence>
<dbReference type="PANTHER" id="PTHR14918:SF3">
    <property type="entry name" value="KICSTOR COMPLEX PROTEIN SZT2"/>
    <property type="match status" value="1"/>
</dbReference>
<protein>
    <submittedName>
        <fullName evidence="2">Uncharacterized protein</fullName>
    </submittedName>
</protein>
<dbReference type="Proteomes" id="UP001381693">
    <property type="component" value="Unassembled WGS sequence"/>
</dbReference>
<evidence type="ECO:0000313" key="2">
    <source>
        <dbReference type="EMBL" id="KAK7072557.1"/>
    </source>
</evidence>
<comment type="caution">
    <text evidence="2">The sequence shown here is derived from an EMBL/GenBank/DDBJ whole genome shotgun (WGS) entry which is preliminary data.</text>
</comment>
<dbReference type="GO" id="GO:0005777">
    <property type="term" value="C:peroxisome"/>
    <property type="evidence" value="ECO:0007669"/>
    <property type="project" value="InterPro"/>
</dbReference>
<dbReference type="EMBL" id="JAXCGZ010013426">
    <property type="protein sequence ID" value="KAK7072557.1"/>
    <property type="molecule type" value="Genomic_DNA"/>
</dbReference>
<feature type="compositionally biased region" description="Polar residues" evidence="1">
    <location>
        <begin position="261"/>
        <end position="272"/>
    </location>
</feature>
<dbReference type="AlphaFoldDB" id="A0AAN8WX07"/>
<keyword evidence="3" id="KW-1185">Reference proteome</keyword>
<name>A0AAN8WX07_HALRR</name>